<feature type="transmembrane region" description="Helical" evidence="1">
    <location>
        <begin position="103"/>
        <end position="123"/>
    </location>
</feature>
<organism evidence="2 3">
    <name type="scientific">Corynebacterium jeikeium (strain K411)</name>
    <dbReference type="NCBI Taxonomy" id="306537"/>
    <lineage>
        <taxon>Bacteria</taxon>
        <taxon>Bacillati</taxon>
        <taxon>Actinomycetota</taxon>
        <taxon>Actinomycetes</taxon>
        <taxon>Mycobacteriales</taxon>
        <taxon>Corynebacteriaceae</taxon>
        <taxon>Corynebacterium</taxon>
    </lineage>
</organism>
<keyword evidence="3" id="KW-1185">Reference proteome</keyword>
<dbReference type="STRING" id="306537.jk1396"/>
<dbReference type="Proteomes" id="UP000000545">
    <property type="component" value="Chromosome"/>
</dbReference>
<dbReference type="KEGG" id="cjk:jk1396"/>
<dbReference type="eggNOG" id="ENOG503330Y">
    <property type="taxonomic scope" value="Bacteria"/>
</dbReference>
<feature type="transmembrane region" description="Helical" evidence="1">
    <location>
        <begin position="74"/>
        <end position="91"/>
    </location>
</feature>
<reference evidence="2 3" key="1">
    <citation type="journal article" date="2005" name="J. Bacteriol.">
        <title>Complete genome sequence and analysis of the multiresistant nosocomial pathogen Corynebacterium jeikeium K411, a lipid-requiring bacterium of the human skin flora.</title>
        <authorList>
            <person name="Tauch A."/>
            <person name="Kaiser O."/>
            <person name="Hain T."/>
            <person name="Goesmann A."/>
            <person name="Weisshaar B."/>
            <person name="Albersmeier A."/>
            <person name="Bekel T."/>
            <person name="Bischoff N."/>
            <person name="Brune I."/>
            <person name="Chakraborty T."/>
            <person name="Kalinowski J."/>
            <person name="Meyer F."/>
            <person name="Rupp O."/>
            <person name="Schneiker S."/>
            <person name="Viehoever P."/>
            <person name="Puehler A."/>
        </authorList>
    </citation>
    <scope>NUCLEOTIDE SEQUENCE [LARGE SCALE GENOMIC DNA]</scope>
    <source>
        <strain evidence="2 3">K411</strain>
    </source>
</reference>
<dbReference type="EMBL" id="CR931997">
    <property type="protein sequence ID" value="CAI37569.1"/>
    <property type="molecule type" value="Genomic_DNA"/>
</dbReference>
<keyword evidence="1" id="KW-1133">Transmembrane helix</keyword>
<name>Q4JUD8_CORJK</name>
<keyword evidence="1" id="KW-0812">Transmembrane</keyword>
<accession>Q4JUD8</accession>
<protein>
    <submittedName>
        <fullName evidence="2">Putative membrane protein</fullName>
    </submittedName>
</protein>
<dbReference type="AlphaFoldDB" id="Q4JUD8"/>
<dbReference type="PATRIC" id="fig|306537.10.peg.1416"/>
<keyword evidence="1" id="KW-0472">Membrane</keyword>
<proteinExistence type="predicted"/>
<dbReference type="HOGENOM" id="CLU_133686_0_0_11"/>
<gene>
    <name evidence="2" type="ordered locus">jk1396</name>
</gene>
<evidence type="ECO:0000313" key="3">
    <source>
        <dbReference type="Proteomes" id="UP000000545"/>
    </source>
</evidence>
<feature type="transmembrane region" description="Helical" evidence="1">
    <location>
        <begin position="46"/>
        <end position="68"/>
    </location>
</feature>
<evidence type="ECO:0000313" key="2">
    <source>
        <dbReference type="EMBL" id="CAI37569.1"/>
    </source>
</evidence>
<dbReference type="OrthoDB" id="4410789at2"/>
<evidence type="ECO:0000256" key="1">
    <source>
        <dbReference type="SAM" id="Phobius"/>
    </source>
</evidence>
<feature type="transmembrane region" description="Helical" evidence="1">
    <location>
        <begin position="135"/>
        <end position="154"/>
    </location>
</feature>
<sequence length="164" mass="18330">MALEIRPVRALGWSDVNAIKDEPNWGHPTKSQARQDTTRSERISGIVWLSIGALFGLFISVLYIGSRITVGDTLVPLPWTIVFAFFFNRAVTKTALLWTDNKLIAGIPAFVWLVGYLLAVMWPELPFGEATLMPQTVWSMLLFVVGMAAAAWPLRPQFSLEPLK</sequence>